<dbReference type="AlphaFoldDB" id="A0A3S0PRW2"/>
<accession>A0A3S0PRW2</accession>
<gene>
    <name evidence="1" type="ORF">EJ377_01890</name>
</gene>
<name>A0A3S0PRW2_9FLAO</name>
<organism evidence="1 2">
    <name type="scientific">Chryseobacterium arthrosphaerae</name>
    <dbReference type="NCBI Taxonomy" id="651561"/>
    <lineage>
        <taxon>Bacteria</taxon>
        <taxon>Pseudomonadati</taxon>
        <taxon>Bacteroidota</taxon>
        <taxon>Flavobacteriia</taxon>
        <taxon>Flavobacteriales</taxon>
        <taxon>Weeksellaceae</taxon>
        <taxon>Chryseobacterium group</taxon>
        <taxon>Chryseobacterium</taxon>
    </lineage>
</organism>
<evidence type="ECO:0000313" key="2">
    <source>
        <dbReference type="Proteomes" id="UP000276953"/>
    </source>
</evidence>
<dbReference type="Proteomes" id="UP000276953">
    <property type="component" value="Unassembled WGS sequence"/>
</dbReference>
<proteinExistence type="predicted"/>
<protein>
    <submittedName>
        <fullName evidence="1">Uncharacterized protein</fullName>
    </submittedName>
</protein>
<comment type="caution">
    <text evidence="1">The sequence shown here is derived from an EMBL/GenBank/DDBJ whole genome shotgun (WGS) entry which is preliminary data.</text>
</comment>
<dbReference type="EMBL" id="RYFC01000001">
    <property type="protein sequence ID" value="RTZ49429.1"/>
    <property type="molecule type" value="Genomic_DNA"/>
</dbReference>
<evidence type="ECO:0000313" key="1">
    <source>
        <dbReference type="EMBL" id="RTZ49429.1"/>
    </source>
</evidence>
<reference evidence="1 2" key="1">
    <citation type="submission" date="2018-12" db="EMBL/GenBank/DDBJ databases">
        <title>Draft Genome Sequence of Chryseobacterium arthrosphaerae strain ED882-96 Isolated from the Blood of a Patient with Liver Cirrhosis in Taiwan.</title>
        <authorList>
            <person name="Lin J.-N."/>
            <person name="Lai C.-H."/>
            <person name="Yang C.-H."/>
            <person name="Huang Y.-H."/>
        </authorList>
    </citation>
    <scope>NUCLEOTIDE SEQUENCE [LARGE SCALE GENOMIC DNA]</scope>
    <source>
        <strain evidence="1 2">ED882-96</strain>
    </source>
</reference>
<sequence length="123" mass="14256">MTTDGDLITLRQKGSSPAEAIIDFTSKKYRYYRDYTDAVKYEHFRIGGQQIPLLELYTTQEYDEATDAGVDPGSFKLVRDISTTLNNKIVILYLEATPMMRILARMLIVIITEQNRYLTLKFF</sequence>